<dbReference type="InterPro" id="IPR013752">
    <property type="entry name" value="KPA_reductase"/>
</dbReference>
<organism evidence="13 14">
    <name type="scientific">Stutzerimonas degradans</name>
    <dbReference type="NCBI Taxonomy" id="2968968"/>
    <lineage>
        <taxon>Bacteria</taxon>
        <taxon>Pseudomonadati</taxon>
        <taxon>Pseudomonadota</taxon>
        <taxon>Gammaproteobacteria</taxon>
        <taxon>Pseudomonadales</taxon>
        <taxon>Pseudomonadaceae</taxon>
        <taxon>Stutzerimonas</taxon>
    </lineage>
</organism>
<dbReference type="PANTHER" id="PTHR21708:SF26">
    <property type="entry name" value="2-DEHYDROPANTOATE 2-REDUCTASE"/>
    <property type="match status" value="1"/>
</dbReference>
<dbReference type="InterPro" id="IPR013328">
    <property type="entry name" value="6PGD_dom2"/>
</dbReference>
<evidence type="ECO:0000256" key="9">
    <source>
        <dbReference type="ARBA" id="ARBA00048793"/>
    </source>
</evidence>
<dbReference type="GO" id="GO:0005737">
    <property type="term" value="C:cytoplasm"/>
    <property type="evidence" value="ECO:0007669"/>
    <property type="project" value="TreeGrafter"/>
</dbReference>
<keyword evidence="5 10" id="KW-0566">Pantothenate biosynthesis</keyword>
<dbReference type="UniPathway" id="UPA00028">
    <property type="reaction ID" value="UER00004"/>
</dbReference>
<feature type="domain" description="Ketopantoate reductase C-terminal" evidence="12">
    <location>
        <begin position="190"/>
        <end position="310"/>
    </location>
</feature>
<evidence type="ECO:0000313" key="14">
    <source>
        <dbReference type="Proteomes" id="UP000235881"/>
    </source>
</evidence>
<evidence type="ECO:0000256" key="6">
    <source>
        <dbReference type="ARBA" id="ARBA00022857"/>
    </source>
</evidence>
<dbReference type="Gene3D" id="1.10.1040.10">
    <property type="entry name" value="N-(1-d-carboxylethyl)-l-norvaline Dehydrogenase, domain 2"/>
    <property type="match status" value="1"/>
</dbReference>
<dbReference type="EMBL" id="POUK01000006">
    <property type="protein sequence ID" value="PNF75522.1"/>
    <property type="molecule type" value="Genomic_DNA"/>
</dbReference>
<evidence type="ECO:0000256" key="7">
    <source>
        <dbReference type="ARBA" id="ARBA00023002"/>
    </source>
</evidence>
<gene>
    <name evidence="13" type="ORF">CXK95_15905</name>
</gene>
<dbReference type="Pfam" id="PF02558">
    <property type="entry name" value="ApbA"/>
    <property type="match status" value="1"/>
</dbReference>
<dbReference type="SUPFAM" id="SSF51735">
    <property type="entry name" value="NAD(P)-binding Rossmann-fold domains"/>
    <property type="match status" value="1"/>
</dbReference>
<evidence type="ECO:0000256" key="3">
    <source>
        <dbReference type="ARBA" id="ARBA00013014"/>
    </source>
</evidence>
<protein>
    <recommendedName>
        <fullName evidence="4 10">2-dehydropantoate 2-reductase</fullName>
        <ecNumber evidence="3 10">1.1.1.169</ecNumber>
    </recommendedName>
    <alternativeName>
        <fullName evidence="8 10">Ketopantoate reductase</fullName>
    </alternativeName>
</protein>
<dbReference type="FunFam" id="1.10.1040.10:FF:000017">
    <property type="entry name" value="2-dehydropantoate 2-reductase"/>
    <property type="match status" value="1"/>
</dbReference>
<dbReference type="InterPro" id="IPR008927">
    <property type="entry name" value="6-PGluconate_DH-like_C_sf"/>
</dbReference>
<evidence type="ECO:0000256" key="4">
    <source>
        <dbReference type="ARBA" id="ARBA00019465"/>
    </source>
</evidence>
<dbReference type="NCBIfam" id="TIGR00745">
    <property type="entry name" value="apbA_panE"/>
    <property type="match status" value="1"/>
</dbReference>
<evidence type="ECO:0000259" key="12">
    <source>
        <dbReference type="Pfam" id="PF08546"/>
    </source>
</evidence>
<keyword evidence="14" id="KW-1185">Reference proteome</keyword>
<dbReference type="InterPro" id="IPR051402">
    <property type="entry name" value="KPR-Related"/>
</dbReference>
<reference evidence="13 14" key="1">
    <citation type="submission" date="2018-01" db="EMBL/GenBank/DDBJ databases">
        <title>Denitrification phenotypes of diverse strains of Pseudomonas stutzeri.</title>
        <authorList>
            <person name="Milligan D.A."/>
            <person name="Bergaust L."/>
            <person name="Bakken L.R."/>
            <person name="Frostegard A."/>
        </authorList>
    </citation>
    <scope>NUCLEOTIDE SEQUENCE [LARGE SCALE GENOMIC DNA]</scope>
    <source>
        <strain evidence="13 14">DSM 50238</strain>
    </source>
</reference>
<proteinExistence type="inferred from homology"/>
<dbReference type="Proteomes" id="UP000235881">
    <property type="component" value="Unassembled WGS sequence"/>
</dbReference>
<dbReference type="InterPro" id="IPR003710">
    <property type="entry name" value="ApbA"/>
</dbReference>
<dbReference type="AlphaFoldDB" id="A0A8E2U0W0"/>
<keyword evidence="6 10" id="KW-0521">NADP</keyword>
<comment type="similarity">
    <text evidence="2 10">Belongs to the ketopantoate reductase family.</text>
</comment>
<sequence>MSESRPRIAIIGTGAIGGYYGMQLALAGHDVHFLLRSEYEAVRERGLRVNSAVFGSQHLANVQAYRSADQMPACDWLFVATKSTATTALLPAIAQVAAPGAKVVLLQNGLAVEDEIRPLLPAGVHLLGGLCAIYAHRSAPGVVEHQALGSINLGYHSGPADSDEARQAVLAAGVAMLKAAGVGSVAMSSLEQARWIKLVWNVPFNGLSVLLNAGTAALLADVDSRALIRSIMDEVVAAAVACGFTLPSGLADKLIEGTAQLPDYLPSMYHDHAHRRPLELTALYAAPLAAAEQASCAMPRTQALYRALSFLARYATDRR</sequence>
<dbReference type="GO" id="GO:0008677">
    <property type="term" value="F:2-dehydropantoate 2-reductase activity"/>
    <property type="evidence" value="ECO:0007669"/>
    <property type="project" value="UniProtKB-EC"/>
</dbReference>
<comment type="caution">
    <text evidence="13">The sequence shown here is derived from an EMBL/GenBank/DDBJ whole genome shotgun (WGS) entry which is preliminary data.</text>
</comment>
<comment type="function">
    <text evidence="10">Catalyzes the NADPH-dependent reduction of ketopantoate into pantoic acid.</text>
</comment>
<evidence type="ECO:0000256" key="1">
    <source>
        <dbReference type="ARBA" id="ARBA00004994"/>
    </source>
</evidence>
<dbReference type="InterPro" id="IPR036291">
    <property type="entry name" value="NAD(P)-bd_dom_sf"/>
</dbReference>
<evidence type="ECO:0000256" key="2">
    <source>
        <dbReference type="ARBA" id="ARBA00007870"/>
    </source>
</evidence>
<dbReference type="Pfam" id="PF08546">
    <property type="entry name" value="ApbA_C"/>
    <property type="match status" value="1"/>
</dbReference>
<accession>A0A8E2U0W0</accession>
<dbReference type="SUPFAM" id="SSF48179">
    <property type="entry name" value="6-phosphogluconate dehydrogenase C-terminal domain-like"/>
    <property type="match status" value="1"/>
</dbReference>
<evidence type="ECO:0000259" key="11">
    <source>
        <dbReference type="Pfam" id="PF02558"/>
    </source>
</evidence>
<keyword evidence="7 10" id="KW-0560">Oxidoreductase</keyword>
<comment type="pathway">
    <text evidence="1 10">Cofactor biosynthesis; (R)-pantothenate biosynthesis; (R)-pantoate from 3-methyl-2-oxobutanoate: step 2/2.</text>
</comment>
<dbReference type="PANTHER" id="PTHR21708">
    <property type="entry name" value="PROBABLE 2-DEHYDROPANTOATE 2-REDUCTASE"/>
    <property type="match status" value="1"/>
</dbReference>
<evidence type="ECO:0000313" key="13">
    <source>
        <dbReference type="EMBL" id="PNF75522.1"/>
    </source>
</evidence>
<dbReference type="GO" id="GO:0015940">
    <property type="term" value="P:pantothenate biosynthetic process"/>
    <property type="evidence" value="ECO:0007669"/>
    <property type="project" value="UniProtKB-UniPathway"/>
</dbReference>
<evidence type="ECO:0000256" key="10">
    <source>
        <dbReference type="RuleBase" id="RU362068"/>
    </source>
</evidence>
<dbReference type="Gene3D" id="3.40.50.720">
    <property type="entry name" value="NAD(P)-binding Rossmann-like Domain"/>
    <property type="match status" value="1"/>
</dbReference>
<dbReference type="NCBIfam" id="NF004887">
    <property type="entry name" value="PRK06249.1"/>
    <property type="match status" value="1"/>
</dbReference>
<comment type="catalytic activity">
    <reaction evidence="9 10">
        <text>(R)-pantoate + NADP(+) = 2-dehydropantoate + NADPH + H(+)</text>
        <dbReference type="Rhea" id="RHEA:16233"/>
        <dbReference type="ChEBI" id="CHEBI:11561"/>
        <dbReference type="ChEBI" id="CHEBI:15378"/>
        <dbReference type="ChEBI" id="CHEBI:15980"/>
        <dbReference type="ChEBI" id="CHEBI:57783"/>
        <dbReference type="ChEBI" id="CHEBI:58349"/>
        <dbReference type="EC" id="1.1.1.169"/>
    </reaction>
</comment>
<feature type="domain" description="Ketopantoate reductase N-terminal" evidence="11">
    <location>
        <begin position="8"/>
        <end position="157"/>
    </location>
</feature>
<dbReference type="InterPro" id="IPR013332">
    <property type="entry name" value="KPR_N"/>
</dbReference>
<name>A0A8E2U0W0_9GAMM</name>
<evidence type="ECO:0000256" key="5">
    <source>
        <dbReference type="ARBA" id="ARBA00022655"/>
    </source>
</evidence>
<dbReference type="RefSeq" id="WP_102829281.1">
    <property type="nucleotide sequence ID" value="NZ_CP065721.1"/>
</dbReference>
<dbReference type="EC" id="1.1.1.169" evidence="3 10"/>
<evidence type="ECO:0000256" key="8">
    <source>
        <dbReference type="ARBA" id="ARBA00032024"/>
    </source>
</evidence>